<dbReference type="PANTHER" id="PTHR38480:SF1">
    <property type="entry name" value="SLR0254 PROTEIN"/>
    <property type="match status" value="1"/>
</dbReference>
<evidence type="ECO:0000256" key="1">
    <source>
        <dbReference type="ARBA" id="ARBA00004141"/>
    </source>
</evidence>
<dbReference type="Proteomes" id="UP000237056">
    <property type="component" value="Unassembled WGS sequence"/>
</dbReference>
<dbReference type="GO" id="GO:0016020">
    <property type="term" value="C:membrane"/>
    <property type="evidence" value="ECO:0007669"/>
    <property type="project" value="UniProtKB-SubCell"/>
</dbReference>
<protein>
    <submittedName>
        <fullName evidence="7">Putative RDD family membrane protein YckC</fullName>
    </submittedName>
</protein>
<evidence type="ECO:0000256" key="4">
    <source>
        <dbReference type="ARBA" id="ARBA00023136"/>
    </source>
</evidence>
<evidence type="ECO:0000256" key="2">
    <source>
        <dbReference type="ARBA" id="ARBA00022692"/>
    </source>
</evidence>
<evidence type="ECO:0000256" key="3">
    <source>
        <dbReference type="ARBA" id="ARBA00022989"/>
    </source>
</evidence>
<evidence type="ECO:0000259" key="6">
    <source>
        <dbReference type="Pfam" id="PF06271"/>
    </source>
</evidence>
<organism evidence="7 8">
    <name type="scientific">Flavobacterium croceum DSM 17960</name>
    <dbReference type="NCBI Taxonomy" id="1121886"/>
    <lineage>
        <taxon>Bacteria</taxon>
        <taxon>Pseudomonadati</taxon>
        <taxon>Bacteroidota</taxon>
        <taxon>Flavobacteriia</taxon>
        <taxon>Flavobacteriales</taxon>
        <taxon>Flavobacteriaceae</taxon>
        <taxon>Flavobacterium</taxon>
    </lineage>
</organism>
<keyword evidence="4 5" id="KW-0472">Membrane</keyword>
<feature type="transmembrane region" description="Helical" evidence="5">
    <location>
        <begin position="25"/>
        <end position="51"/>
    </location>
</feature>
<keyword evidence="3 5" id="KW-1133">Transmembrane helix</keyword>
<sequence>MNEITITTTQNVTINFKIAEFGDRMLAFLIDIGLKLLYFYFLYLLISLLNLKTWVSHLDGMELMAFLLTVTLPASLYELIFESLFEGQTIGKKIRKIKVVKIDGYQASFLDYFIRWIASIVETNIIGLIVFLVSKKGQRLGDIAAGTTVISLQNKIRIEHTILEEIDTHYIPLYPLVIKLSDNDVRIIKDTFNTALASQDTATISKLKSKIESVTGEINKSGNTNDFIRTILKDYNYYTQNM</sequence>
<keyword evidence="8" id="KW-1185">Reference proteome</keyword>
<gene>
    <name evidence="7" type="ORF">Q361_11452</name>
</gene>
<feature type="transmembrane region" description="Helical" evidence="5">
    <location>
        <begin position="63"/>
        <end position="81"/>
    </location>
</feature>
<dbReference type="Pfam" id="PF06271">
    <property type="entry name" value="RDD"/>
    <property type="match status" value="1"/>
</dbReference>
<accession>A0A2S4N604</accession>
<feature type="transmembrane region" description="Helical" evidence="5">
    <location>
        <begin position="113"/>
        <end position="133"/>
    </location>
</feature>
<feature type="domain" description="RDD" evidence="6">
    <location>
        <begin position="19"/>
        <end position="146"/>
    </location>
</feature>
<dbReference type="InterPro" id="IPR010432">
    <property type="entry name" value="RDD"/>
</dbReference>
<evidence type="ECO:0000313" key="7">
    <source>
        <dbReference type="EMBL" id="POS01106.1"/>
    </source>
</evidence>
<comment type="caution">
    <text evidence="7">The sequence shown here is derived from an EMBL/GenBank/DDBJ whole genome shotgun (WGS) entry which is preliminary data.</text>
</comment>
<dbReference type="PANTHER" id="PTHR38480">
    <property type="entry name" value="SLR0254 PROTEIN"/>
    <property type="match status" value="1"/>
</dbReference>
<name>A0A2S4N604_9FLAO</name>
<comment type="subcellular location">
    <subcellularLocation>
        <location evidence="1">Membrane</location>
        <topology evidence="1">Multi-pass membrane protein</topology>
    </subcellularLocation>
</comment>
<dbReference type="OrthoDB" id="9814143at2"/>
<keyword evidence="2 5" id="KW-0812">Transmembrane</keyword>
<evidence type="ECO:0000313" key="8">
    <source>
        <dbReference type="Proteomes" id="UP000237056"/>
    </source>
</evidence>
<dbReference type="EMBL" id="PQNY01000014">
    <property type="protein sequence ID" value="POS01106.1"/>
    <property type="molecule type" value="Genomic_DNA"/>
</dbReference>
<reference evidence="7 8" key="1">
    <citation type="submission" date="2018-01" db="EMBL/GenBank/DDBJ databases">
        <title>Genomic Encyclopedia of Type Strains, Phase I: the one thousand microbial genomes (KMG-I) project.</title>
        <authorList>
            <person name="Goeker M."/>
        </authorList>
    </citation>
    <scope>NUCLEOTIDE SEQUENCE [LARGE SCALE GENOMIC DNA]</scope>
    <source>
        <strain evidence="7 8">DSM 17960</strain>
    </source>
</reference>
<proteinExistence type="predicted"/>
<evidence type="ECO:0000256" key="5">
    <source>
        <dbReference type="SAM" id="Phobius"/>
    </source>
</evidence>
<dbReference type="RefSeq" id="WP_103726737.1">
    <property type="nucleotide sequence ID" value="NZ_PQNY01000014.1"/>
</dbReference>
<dbReference type="AlphaFoldDB" id="A0A2S4N604"/>